<proteinExistence type="predicted"/>
<organism evidence="4 5">
    <name type="scientific">Aeriscardovia aeriphila</name>
    <dbReference type="NCBI Taxonomy" id="218139"/>
    <lineage>
        <taxon>Bacteria</taxon>
        <taxon>Bacillati</taxon>
        <taxon>Actinomycetota</taxon>
        <taxon>Actinomycetes</taxon>
        <taxon>Bifidobacteriales</taxon>
        <taxon>Bifidobacteriaceae</taxon>
        <taxon>Aeriscardovia</taxon>
    </lineage>
</organism>
<protein>
    <recommendedName>
        <fullName evidence="6">Type II restriction endonuclease</fullName>
    </recommendedName>
</protein>
<evidence type="ECO:0000259" key="3">
    <source>
        <dbReference type="Pfam" id="PF23871"/>
    </source>
</evidence>
<accession>A0A261FBK9</accession>
<dbReference type="AlphaFoldDB" id="A0A261FBK9"/>
<dbReference type="EMBL" id="MWWU01000002">
    <property type="protein sequence ID" value="OZG56512.1"/>
    <property type="molecule type" value="Genomic_DNA"/>
</dbReference>
<dbReference type="Pfam" id="PF23871">
    <property type="entry name" value="DUF7226"/>
    <property type="match status" value="1"/>
</dbReference>
<evidence type="ECO:0008006" key="6">
    <source>
        <dbReference type="Google" id="ProtNLM"/>
    </source>
</evidence>
<dbReference type="InterPro" id="IPR054265">
    <property type="entry name" value="DUF6996"/>
</dbReference>
<sequence>MADSMGKLDKAWKEILAQYPIEENTRQGGVYEIQANEIKAFREPRLMTKFDTSESVANPLKELGLNVLPVSRHSYVLGKFNLYEKFPDVTKLKPTPITLPDYETLRLENITSESNAINALLATHTLENFLNEEEQGLLETFNGRMGTGDFSFDVDLLDGTTKKTINVSKAQLEIDGGFESQQSVCIMEAKNIRHDDFNVRQLYFPYRKYLAIVQKPIRLVFSQYTNLTYYLYEYEFTEPTSFSSIKLRNKQAYTFEDCQISEKDIVDVWKNTPVITDDNQDKQVDKKIPFIQADRLDRVISLAECLSSAEDNTLTTEQLTEHMGLVTRQAAYYPAAGEYLGLFQRSRNATSLTNTARKILNMHYRERQLAYTRLILQHQIFHDLFGIVVNSGVFPDKAYVEKEMLRLNVCNEGSTVHRRATSVLAWLSWIFALVDDEI</sequence>
<name>A0A261FBK9_9BIFI</name>
<reference evidence="4 5" key="1">
    <citation type="journal article" date="2017" name="BMC Genomics">
        <title>Comparative genomic and phylogenomic analyses of the Bifidobacteriaceae family.</title>
        <authorList>
            <person name="Lugli G.A."/>
            <person name="Milani C."/>
            <person name="Turroni F."/>
            <person name="Duranti S."/>
            <person name="Mancabelli L."/>
            <person name="Mangifesta M."/>
            <person name="Ferrario C."/>
            <person name="Modesto M."/>
            <person name="Mattarelli P."/>
            <person name="Jiri K."/>
            <person name="van Sinderen D."/>
            <person name="Ventura M."/>
        </authorList>
    </citation>
    <scope>NUCLEOTIDE SEQUENCE [LARGE SCALE GENOMIC DNA]</scope>
    <source>
        <strain evidence="4 5">LMG 21773</strain>
    </source>
</reference>
<dbReference type="Proteomes" id="UP000228976">
    <property type="component" value="Unassembled WGS sequence"/>
</dbReference>
<feature type="domain" description="DUF6996" evidence="1">
    <location>
        <begin position="9"/>
        <end position="77"/>
    </location>
</feature>
<feature type="domain" description="DUF7226" evidence="3">
    <location>
        <begin position="298"/>
        <end position="434"/>
    </location>
</feature>
<dbReference type="Pfam" id="PF22518">
    <property type="entry name" value="DUF6997"/>
    <property type="match status" value="1"/>
</dbReference>
<dbReference type="OrthoDB" id="9774819at2"/>
<evidence type="ECO:0000259" key="1">
    <source>
        <dbReference type="Pfam" id="PF22515"/>
    </source>
</evidence>
<keyword evidence="5" id="KW-1185">Reference proteome</keyword>
<gene>
    <name evidence="4" type="ORF">AEAE_1000</name>
</gene>
<evidence type="ECO:0000313" key="4">
    <source>
        <dbReference type="EMBL" id="OZG56512.1"/>
    </source>
</evidence>
<dbReference type="InterPro" id="IPR055650">
    <property type="entry name" value="DUF7226"/>
</dbReference>
<dbReference type="Pfam" id="PF22515">
    <property type="entry name" value="DUF6996"/>
    <property type="match status" value="1"/>
</dbReference>
<evidence type="ECO:0000313" key="5">
    <source>
        <dbReference type="Proteomes" id="UP000228976"/>
    </source>
</evidence>
<feature type="domain" description="DUF6997" evidence="2">
    <location>
        <begin position="78"/>
        <end position="254"/>
    </location>
</feature>
<dbReference type="InterPro" id="IPR054266">
    <property type="entry name" value="DUF6997"/>
</dbReference>
<comment type="caution">
    <text evidence="4">The sequence shown here is derived from an EMBL/GenBank/DDBJ whole genome shotgun (WGS) entry which is preliminary data.</text>
</comment>
<dbReference type="RefSeq" id="WP_148139970.1">
    <property type="nucleotide sequence ID" value="NZ_JACBYZ010000001.1"/>
</dbReference>
<evidence type="ECO:0000259" key="2">
    <source>
        <dbReference type="Pfam" id="PF22518"/>
    </source>
</evidence>